<dbReference type="PANTHER" id="PTHR34724">
    <property type="entry name" value="OS12G0596101 PROTEIN"/>
    <property type="match status" value="1"/>
</dbReference>
<organism evidence="1 2">
    <name type="scientific">Spizellomyces punctatus (strain DAOM BR117)</name>
    <dbReference type="NCBI Taxonomy" id="645134"/>
    <lineage>
        <taxon>Eukaryota</taxon>
        <taxon>Fungi</taxon>
        <taxon>Fungi incertae sedis</taxon>
        <taxon>Chytridiomycota</taxon>
        <taxon>Chytridiomycota incertae sedis</taxon>
        <taxon>Chytridiomycetes</taxon>
        <taxon>Spizellomycetales</taxon>
        <taxon>Spizellomycetaceae</taxon>
        <taxon>Spizellomyces</taxon>
    </lineage>
</organism>
<dbReference type="VEuPathDB" id="FungiDB:SPPG_09513"/>
<dbReference type="OrthoDB" id="88410at2759"/>
<keyword evidence="2" id="KW-1185">Reference proteome</keyword>
<protein>
    <submittedName>
        <fullName evidence="1">Uncharacterized protein</fullName>
    </submittedName>
</protein>
<gene>
    <name evidence="1" type="ORF">SPPG_09513</name>
</gene>
<proteinExistence type="predicted"/>
<dbReference type="RefSeq" id="XP_016604748.1">
    <property type="nucleotide sequence ID" value="XM_016757684.1"/>
</dbReference>
<dbReference type="PANTHER" id="PTHR34724:SF2">
    <property type="entry name" value="OS12G0596101 PROTEIN"/>
    <property type="match status" value="1"/>
</dbReference>
<dbReference type="OMA" id="CERTTCD"/>
<dbReference type="Proteomes" id="UP000053201">
    <property type="component" value="Unassembled WGS sequence"/>
</dbReference>
<reference evidence="1 2" key="1">
    <citation type="submission" date="2009-08" db="EMBL/GenBank/DDBJ databases">
        <title>The Genome Sequence of Spizellomyces punctatus strain DAOM BR117.</title>
        <authorList>
            <consortium name="The Broad Institute Genome Sequencing Platform"/>
            <person name="Russ C."/>
            <person name="Cuomo C."/>
            <person name="Shea T."/>
            <person name="Young S.K."/>
            <person name="Zeng Q."/>
            <person name="Koehrsen M."/>
            <person name="Haas B."/>
            <person name="Borodovsky M."/>
            <person name="Guigo R."/>
            <person name="Alvarado L."/>
            <person name="Berlin A."/>
            <person name="Bochicchio J."/>
            <person name="Borenstein D."/>
            <person name="Chapman S."/>
            <person name="Chen Z."/>
            <person name="Engels R."/>
            <person name="Freedman E."/>
            <person name="Gellesch M."/>
            <person name="Goldberg J."/>
            <person name="Griggs A."/>
            <person name="Gujja S."/>
            <person name="Heiman D."/>
            <person name="Hepburn T."/>
            <person name="Howarth C."/>
            <person name="Jen D."/>
            <person name="Larson L."/>
            <person name="Lewis B."/>
            <person name="Mehta T."/>
            <person name="Park D."/>
            <person name="Pearson M."/>
            <person name="Roberts A."/>
            <person name="Saif S."/>
            <person name="Shenoy N."/>
            <person name="Sisk P."/>
            <person name="Stolte C."/>
            <person name="Sykes S."/>
            <person name="Thomson T."/>
            <person name="Walk T."/>
            <person name="White J."/>
            <person name="Yandava C."/>
            <person name="Burger G."/>
            <person name="Gray M.W."/>
            <person name="Holland P.W.H."/>
            <person name="King N."/>
            <person name="Lang F.B.F."/>
            <person name="Roger A.J."/>
            <person name="Ruiz-Trillo I."/>
            <person name="Lander E."/>
            <person name="Nusbaum C."/>
        </authorList>
    </citation>
    <scope>NUCLEOTIDE SEQUENCE [LARGE SCALE GENOMIC DNA]</scope>
    <source>
        <strain evidence="1 2">DAOM BR117</strain>
    </source>
</reference>
<dbReference type="GeneID" id="27692638"/>
<evidence type="ECO:0000313" key="1">
    <source>
        <dbReference type="EMBL" id="KNC96708.1"/>
    </source>
</evidence>
<evidence type="ECO:0000313" key="2">
    <source>
        <dbReference type="Proteomes" id="UP000053201"/>
    </source>
</evidence>
<dbReference type="AlphaFoldDB" id="A0A0L0H7P5"/>
<dbReference type="InParanoid" id="A0A0L0H7P5"/>
<name>A0A0L0H7P5_SPIPD</name>
<dbReference type="EMBL" id="KQ257467">
    <property type="protein sequence ID" value="KNC96708.1"/>
    <property type="molecule type" value="Genomic_DNA"/>
</dbReference>
<accession>A0A0L0H7P5</accession>
<sequence length="51" mass="5742">MCRRVKCEKCDKYTWAGCGQHIDQALAGLKPEEICNCKDKQKQSDKTAGHS</sequence>